<dbReference type="HOGENOM" id="CLU_020655_0_0_11"/>
<keyword evidence="8 9" id="KW-0324">Glycolysis</keyword>
<comment type="cofactor">
    <cofactor evidence="1 9">
        <name>Mg(2+)</name>
        <dbReference type="ChEBI" id="CHEBI:18420"/>
    </cofactor>
</comment>
<dbReference type="InterPro" id="IPR035966">
    <property type="entry name" value="PKF_sf"/>
</dbReference>
<dbReference type="GO" id="GO:0005524">
    <property type="term" value="F:ATP binding"/>
    <property type="evidence" value="ECO:0007669"/>
    <property type="project" value="InterPro"/>
</dbReference>
<evidence type="ECO:0000256" key="1">
    <source>
        <dbReference type="ARBA" id="ARBA00001946"/>
    </source>
</evidence>
<dbReference type="InterPro" id="IPR012829">
    <property type="entry name" value="Phosphofructokinase_III"/>
</dbReference>
<dbReference type="Gene3D" id="3.40.50.460">
    <property type="entry name" value="Phosphofructokinase domain"/>
    <property type="match status" value="1"/>
</dbReference>
<dbReference type="GO" id="GO:0003872">
    <property type="term" value="F:6-phosphofructokinase activity"/>
    <property type="evidence" value="ECO:0007669"/>
    <property type="project" value="UniProtKB-UniRule"/>
</dbReference>
<dbReference type="GO" id="GO:0047334">
    <property type="term" value="F:diphosphate-fructose-6-phosphate 1-phosphotransferase activity"/>
    <property type="evidence" value="ECO:0007669"/>
    <property type="project" value="UniProtKB-EC"/>
</dbReference>
<dbReference type="GO" id="GO:0030388">
    <property type="term" value="P:fructose 1,6-bisphosphate metabolic process"/>
    <property type="evidence" value="ECO:0007669"/>
    <property type="project" value="TreeGrafter"/>
</dbReference>
<dbReference type="InterPro" id="IPR012003">
    <property type="entry name" value="ATP_PFK_prok-type"/>
</dbReference>
<evidence type="ECO:0000256" key="2">
    <source>
        <dbReference type="ARBA" id="ARBA00004679"/>
    </source>
</evidence>
<comment type="subunit">
    <text evidence="9">Homodimer or homotetramer.</text>
</comment>
<reference evidence="11 12" key="1">
    <citation type="journal article" date="2010" name="Stand. Genomic Sci.">
        <title>Complete genome sequence of Streptosporangium roseum type strain (NI 9100).</title>
        <authorList>
            <person name="Nolan M."/>
            <person name="Sikorski J."/>
            <person name="Jando M."/>
            <person name="Lucas S."/>
            <person name="Lapidus A."/>
            <person name="Glavina Del Rio T."/>
            <person name="Chen F."/>
            <person name="Tice H."/>
            <person name="Pitluck S."/>
            <person name="Cheng J.F."/>
            <person name="Chertkov O."/>
            <person name="Sims D."/>
            <person name="Meincke L."/>
            <person name="Brettin T."/>
            <person name="Han C."/>
            <person name="Detter J.C."/>
            <person name="Bruce D."/>
            <person name="Goodwin L."/>
            <person name="Land M."/>
            <person name="Hauser L."/>
            <person name="Chang Y.J."/>
            <person name="Jeffries C.D."/>
            <person name="Ivanova N."/>
            <person name="Mavromatis K."/>
            <person name="Mikhailova N."/>
            <person name="Chen A."/>
            <person name="Palaniappan K."/>
            <person name="Chain P."/>
            <person name="Rohde M."/>
            <person name="Goker M."/>
            <person name="Bristow J."/>
            <person name="Eisen J.A."/>
            <person name="Markowitz V."/>
            <person name="Hugenholtz P."/>
            <person name="Kyrpides N.C."/>
            <person name="Klenk H.P."/>
        </authorList>
    </citation>
    <scope>NUCLEOTIDE SEQUENCE [LARGE SCALE GENOMIC DNA]</scope>
    <source>
        <strain evidence="12">ATCC 12428 / DSM 43021 / JCM 3005 / NI 9100</strain>
    </source>
</reference>
<organism evidence="11 12">
    <name type="scientific">Streptosporangium roseum (strain ATCC 12428 / DSM 43021 / JCM 3005 / KCTC 9067 / NCIMB 10171 / NRRL 2505 / NI 9100)</name>
    <dbReference type="NCBI Taxonomy" id="479432"/>
    <lineage>
        <taxon>Bacteria</taxon>
        <taxon>Bacillati</taxon>
        <taxon>Actinomycetota</taxon>
        <taxon>Actinomycetes</taxon>
        <taxon>Streptosporangiales</taxon>
        <taxon>Streptosporangiaceae</taxon>
        <taxon>Streptosporangium</taxon>
    </lineage>
</organism>
<evidence type="ECO:0000256" key="3">
    <source>
        <dbReference type="ARBA" id="ARBA00022490"/>
    </source>
</evidence>
<keyword evidence="7 9" id="KW-0460">Magnesium</keyword>
<dbReference type="EC" id="2.7.1.90" evidence="9"/>
<dbReference type="GO" id="GO:0005945">
    <property type="term" value="C:6-phosphofructokinase complex"/>
    <property type="evidence" value="ECO:0007669"/>
    <property type="project" value="TreeGrafter"/>
</dbReference>
<dbReference type="PROSITE" id="PS00433">
    <property type="entry name" value="PHOSPHOFRUCTOKINASE"/>
    <property type="match status" value="1"/>
</dbReference>
<evidence type="ECO:0000256" key="4">
    <source>
        <dbReference type="ARBA" id="ARBA00022679"/>
    </source>
</evidence>
<dbReference type="GO" id="GO:0006002">
    <property type="term" value="P:fructose 6-phosphate metabolic process"/>
    <property type="evidence" value="ECO:0007669"/>
    <property type="project" value="InterPro"/>
</dbReference>
<dbReference type="InterPro" id="IPR022953">
    <property type="entry name" value="ATP_PFK"/>
</dbReference>
<dbReference type="InterPro" id="IPR000023">
    <property type="entry name" value="Phosphofructokinase_dom"/>
</dbReference>
<dbReference type="InterPro" id="IPR015912">
    <property type="entry name" value="Phosphofructokinase_CS"/>
</dbReference>
<dbReference type="GO" id="GO:0070095">
    <property type="term" value="F:fructose-6-phosphate binding"/>
    <property type="evidence" value="ECO:0007669"/>
    <property type="project" value="TreeGrafter"/>
</dbReference>
<dbReference type="Gene3D" id="3.40.50.450">
    <property type="match status" value="1"/>
</dbReference>
<keyword evidence="6 9" id="KW-0418">Kinase</keyword>
<dbReference type="EMBL" id="CP001814">
    <property type="protein sequence ID" value="ACZ85713.1"/>
    <property type="molecule type" value="Genomic_DNA"/>
</dbReference>
<dbReference type="Pfam" id="PF00365">
    <property type="entry name" value="PFK"/>
    <property type="match status" value="1"/>
</dbReference>
<dbReference type="Proteomes" id="UP000002029">
    <property type="component" value="Chromosome"/>
</dbReference>
<comment type="similarity">
    <text evidence="9">Belongs to the phosphofructokinase type A (PFKA) family. Mixed-substrate PFK group III subfamily.</text>
</comment>
<comment type="caution">
    <text evidence="9">Lacks conserved residue(s) required for the propagation of feature annotation.</text>
</comment>
<dbReference type="AlphaFoldDB" id="D2B6E9"/>
<feature type="active site" description="Proton acceptor" evidence="9">
    <location>
        <position position="127"/>
    </location>
</feature>
<feature type="binding site" description="in other chain" evidence="9">
    <location>
        <begin position="271"/>
        <end position="274"/>
    </location>
    <ligand>
        <name>substrate</name>
        <note>ligand shared between dimeric partners</note>
    </ligand>
</feature>
<feature type="binding site" evidence="9">
    <location>
        <position position="162"/>
    </location>
    <ligand>
        <name>substrate</name>
        <note>ligand shared between dimeric partners</note>
    </ligand>
</feature>
<dbReference type="PANTHER" id="PTHR13697">
    <property type="entry name" value="PHOSPHOFRUCTOKINASE"/>
    <property type="match status" value="1"/>
</dbReference>
<evidence type="ECO:0000256" key="9">
    <source>
        <dbReference type="HAMAP-Rule" id="MF_01976"/>
    </source>
</evidence>
<dbReference type="GO" id="GO:0042802">
    <property type="term" value="F:identical protein binding"/>
    <property type="evidence" value="ECO:0007669"/>
    <property type="project" value="TreeGrafter"/>
</dbReference>
<evidence type="ECO:0000313" key="12">
    <source>
        <dbReference type="Proteomes" id="UP000002029"/>
    </source>
</evidence>
<dbReference type="PIRSF" id="PIRSF000532">
    <property type="entry name" value="ATP_PFK_prok"/>
    <property type="match status" value="1"/>
</dbReference>
<keyword evidence="12" id="KW-1185">Reference proteome</keyword>
<feature type="binding site" description="in other chain" evidence="9">
    <location>
        <begin position="125"/>
        <end position="127"/>
    </location>
    <ligand>
        <name>substrate</name>
        <note>ligand shared between dimeric partners</note>
    </ligand>
</feature>
<dbReference type="NCBIfam" id="TIGR02483">
    <property type="entry name" value="PFK_mixed"/>
    <property type="match status" value="1"/>
</dbReference>
<dbReference type="GO" id="GO:0048029">
    <property type="term" value="F:monosaccharide binding"/>
    <property type="evidence" value="ECO:0007669"/>
    <property type="project" value="TreeGrafter"/>
</dbReference>
<evidence type="ECO:0000256" key="8">
    <source>
        <dbReference type="ARBA" id="ARBA00023152"/>
    </source>
</evidence>
<dbReference type="HAMAP" id="MF_01976">
    <property type="entry name" value="Phosphofructokinase_III"/>
    <property type="match status" value="1"/>
</dbReference>
<comment type="subcellular location">
    <subcellularLocation>
        <location evidence="9">Cytoplasm</location>
    </subcellularLocation>
</comment>
<accession>D2B6E9</accession>
<feature type="binding site" evidence="9">
    <location>
        <position position="10"/>
    </location>
    <ligand>
        <name>diphosphate</name>
        <dbReference type="ChEBI" id="CHEBI:33019"/>
    </ligand>
</feature>
<protein>
    <recommendedName>
        <fullName evidence="9">Pyrophosphate--fructose 6-phosphate 1-phosphotransferase</fullName>
        <ecNumber evidence="9">2.7.1.90</ecNumber>
    </recommendedName>
    <alternativeName>
        <fullName evidence="9">6-phosphofructokinase, pyrophosphate dependent</fullName>
    </alternativeName>
    <alternativeName>
        <fullName evidence="9">PPi-dependent phosphofructokinase</fullName>
        <shortName evidence="9">PPi-PFK</shortName>
    </alternativeName>
    <alternativeName>
        <fullName evidence="9">Pyrophosphate-dependent 6-phosphofructose-1-kinase</fullName>
    </alternativeName>
</protein>
<sequence>MRIGVLTGGGDCPGLNAVIRAVVRKGVSVYGHEFVGFRDGWRGPLEGDTMPLDIQAVRGILPRGGTILGSSRTNPIKIDGGVEKIKDNLAETGVDALIAIGGEDTLGVAKQLFDKGVKVVGVPKTIDNDLSATDYTFGFDTAVNIATEAIDRLHTTAESHHRALICEVMGRHAGWIALHAGMAGGANVILIPEKPFDIDRVCAYVESRFKTRYAPIVVVAEGAHPIEGQMALQAGELDSFGHVRLGGIGEVLAKEIEKRTGKEARTTVLGHIQRGGTPTAFDRVLATRFGLHAIDAVHDGHFGVMVALQGTDIVRVALAEATKELKTVPVSRYEEAEVFFG</sequence>
<feature type="binding site" evidence="9">
    <location>
        <position position="265"/>
    </location>
    <ligand>
        <name>substrate</name>
        <note>ligand shared between dimeric partners</note>
    </ligand>
</feature>
<feature type="domain" description="Phosphofructokinase" evidence="10">
    <location>
        <begin position="2"/>
        <end position="297"/>
    </location>
</feature>
<dbReference type="OrthoDB" id="9802503at2"/>
<dbReference type="GO" id="GO:0016208">
    <property type="term" value="F:AMP binding"/>
    <property type="evidence" value="ECO:0007669"/>
    <property type="project" value="TreeGrafter"/>
</dbReference>
<evidence type="ECO:0000313" key="11">
    <source>
        <dbReference type="EMBL" id="ACZ85713.1"/>
    </source>
</evidence>
<dbReference type="PANTHER" id="PTHR13697:SF52">
    <property type="entry name" value="ATP-DEPENDENT 6-PHOSPHOFRUCTOKINASE 3"/>
    <property type="match status" value="1"/>
</dbReference>
<evidence type="ECO:0000256" key="6">
    <source>
        <dbReference type="ARBA" id="ARBA00022777"/>
    </source>
</evidence>
<evidence type="ECO:0000256" key="5">
    <source>
        <dbReference type="ARBA" id="ARBA00022723"/>
    </source>
</evidence>
<keyword evidence="5 9" id="KW-0479">Metal-binding</keyword>
<feature type="binding site" description="in other chain" evidence="9">
    <location>
        <position position="221"/>
    </location>
    <ligand>
        <name>substrate</name>
        <note>ligand shared between dimeric partners</note>
    </ligand>
</feature>
<evidence type="ECO:0000256" key="7">
    <source>
        <dbReference type="ARBA" id="ARBA00022842"/>
    </source>
</evidence>
<feature type="binding site" description="in other chain" evidence="9">
    <location>
        <begin position="169"/>
        <end position="171"/>
    </location>
    <ligand>
        <name>substrate</name>
        <note>ligand shared between dimeric partners</note>
    </ligand>
</feature>
<dbReference type="SUPFAM" id="SSF53784">
    <property type="entry name" value="Phosphofructokinase"/>
    <property type="match status" value="1"/>
</dbReference>
<dbReference type="GO" id="GO:0046872">
    <property type="term" value="F:metal ion binding"/>
    <property type="evidence" value="ECO:0007669"/>
    <property type="project" value="UniProtKB-KW"/>
</dbReference>
<dbReference type="STRING" id="479432.Sros_2755"/>
<comment type="function">
    <text evidence="9">Catalyzes the phosphorylation of D-fructose 6-phosphate, the first committing step of glycolysis. Uses inorganic phosphate (PPi) as phosphoryl donor instead of ATP like common ATP-dependent phosphofructokinases (ATP-PFKs), which renders the reaction reversible, and can thus function both in glycolysis and gluconeogenesis. Consistently, PPi-PFK can replace the enzymes of both the forward (ATP-PFK) and reverse (fructose-bisphosphatase (FBPase)) reactions.</text>
</comment>
<dbReference type="UniPathway" id="UPA00109">
    <property type="reaction ID" value="UER00182"/>
</dbReference>
<keyword evidence="3 9" id="KW-0963">Cytoplasm</keyword>
<dbReference type="RefSeq" id="WP_012889458.1">
    <property type="nucleotide sequence ID" value="NC_013595.1"/>
</dbReference>
<dbReference type="PRINTS" id="PR00476">
    <property type="entry name" value="PHFRCTKINASE"/>
</dbReference>
<dbReference type="NCBIfam" id="NF002872">
    <property type="entry name" value="PRK03202.1"/>
    <property type="match status" value="1"/>
</dbReference>
<dbReference type="eggNOG" id="COG0205">
    <property type="taxonomic scope" value="Bacteria"/>
</dbReference>
<feature type="site" description="Important for catalytic activity and substrate specificity; stabilizes the transition state when the phosphoryl donor is PPi; prevents ATP from binding by mimicking the alpha-phosphate group of ATP" evidence="9">
    <location>
        <position position="104"/>
    </location>
</feature>
<proteinExistence type="inferred from homology"/>
<evidence type="ECO:0000259" key="10">
    <source>
        <dbReference type="Pfam" id="PF00365"/>
    </source>
</evidence>
<gene>
    <name evidence="9" type="primary">pfp</name>
    <name evidence="11" type="ordered locus">Sros_2755</name>
</gene>
<dbReference type="KEGG" id="sro:Sros_2755"/>
<dbReference type="GO" id="GO:0061621">
    <property type="term" value="P:canonical glycolysis"/>
    <property type="evidence" value="ECO:0007669"/>
    <property type="project" value="TreeGrafter"/>
</dbReference>
<feature type="binding site" evidence="9">
    <location>
        <position position="103"/>
    </location>
    <ligand>
        <name>Mg(2+)</name>
        <dbReference type="ChEBI" id="CHEBI:18420"/>
        <note>catalytic</note>
    </ligand>
</feature>
<keyword evidence="4 9" id="KW-0808">Transferase</keyword>
<comment type="pathway">
    <text evidence="2 9">Carbohydrate degradation; glycolysis; D-glyceraldehyde 3-phosphate and glycerone phosphate from D-glucose: step 3/4.</text>
</comment>
<comment type="catalytic activity">
    <reaction evidence="9">
        <text>beta-D-fructose 6-phosphate + diphosphate = beta-D-fructose 1,6-bisphosphate + phosphate + H(+)</text>
        <dbReference type="Rhea" id="RHEA:13613"/>
        <dbReference type="ChEBI" id="CHEBI:15378"/>
        <dbReference type="ChEBI" id="CHEBI:32966"/>
        <dbReference type="ChEBI" id="CHEBI:33019"/>
        <dbReference type="ChEBI" id="CHEBI:43474"/>
        <dbReference type="ChEBI" id="CHEBI:57634"/>
        <dbReference type="EC" id="2.7.1.90"/>
    </reaction>
</comment>
<comment type="activity regulation">
    <text evidence="9">Non-allosteric.</text>
</comment>
<feature type="site" description="Important for catalytic activity; stabilizes the transition state when the phosphoryl donor is PPi" evidence="9">
    <location>
        <position position="124"/>
    </location>
</feature>
<name>D2B6E9_STRRD</name>